<proteinExistence type="predicted"/>
<gene>
    <name evidence="2" type="ORF">HH215_31425</name>
</gene>
<dbReference type="InterPro" id="IPR005182">
    <property type="entry name" value="YdbS-like_PH"/>
</dbReference>
<sequence length="60" mass="6769">MVKVQHVELTSGPLMRKKELADVVIVTAATKHSIHGLEKDHAEAVQRRIAVWARVREDDV</sequence>
<dbReference type="KEGG" id="cheb:HH215_31425"/>
<accession>A0A7Z2ZPT4</accession>
<dbReference type="AlphaFoldDB" id="A0A7Z2ZPT4"/>
<reference evidence="2 3" key="1">
    <citation type="submission" date="2020-04" db="EMBL/GenBank/DDBJ databases">
        <title>Genome sequencing of novel species.</title>
        <authorList>
            <person name="Heo J."/>
            <person name="Kim S.-J."/>
            <person name="Kim J.-S."/>
            <person name="Hong S.-B."/>
            <person name="Kwon S.-W."/>
        </authorList>
    </citation>
    <scope>NUCLEOTIDE SEQUENCE [LARGE SCALE GENOMIC DNA]</scope>
    <source>
        <strain evidence="2 3">MFER-1</strain>
    </source>
</reference>
<dbReference type="Pfam" id="PF03703">
    <property type="entry name" value="bPH_2"/>
    <property type="match status" value="1"/>
</dbReference>
<name>A0A7Z2ZPT4_9BACL</name>
<evidence type="ECO:0000259" key="1">
    <source>
        <dbReference type="Pfam" id="PF03703"/>
    </source>
</evidence>
<keyword evidence="3" id="KW-1185">Reference proteome</keyword>
<protein>
    <submittedName>
        <fullName evidence="2">PH domain-containing protein</fullName>
    </submittedName>
</protein>
<dbReference type="RefSeq" id="WP_169283490.1">
    <property type="nucleotide sequence ID" value="NZ_CP051680.1"/>
</dbReference>
<evidence type="ECO:0000313" key="2">
    <source>
        <dbReference type="EMBL" id="QJD87245.1"/>
    </source>
</evidence>
<organism evidence="2 3">
    <name type="scientific">Cohnella herbarum</name>
    <dbReference type="NCBI Taxonomy" id="2728023"/>
    <lineage>
        <taxon>Bacteria</taxon>
        <taxon>Bacillati</taxon>
        <taxon>Bacillota</taxon>
        <taxon>Bacilli</taxon>
        <taxon>Bacillales</taxon>
        <taxon>Paenibacillaceae</taxon>
        <taxon>Cohnella</taxon>
    </lineage>
</organism>
<dbReference type="Proteomes" id="UP000502248">
    <property type="component" value="Chromosome"/>
</dbReference>
<dbReference type="EMBL" id="CP051680">
    <property type="protein sequence ID" value="QJD87245.1"/>
    <property type="molecule type" value="Genomic_DNA"/>
</dbReference>
<feature type="domain" description="YdbS-like PH" evidence="1">
    <location>
        <begin position="2"/>
        <end position="49"/>
    </location>
</feature>
<evidence type="ECO:0000313" key="3">
    <source>
        <dbReference type="Proteomes" id="UP000502248"/>
    </source>
</evidence>